<dbReference type="OMA" id="CEMAWGL"/>
<dbReference type="Proteomes" id="UP000028524">
    <property type="component" value="Unassembled WGS sequence"/>
</dbReference>
<evidence type="ECO:0000259" key="1">
    <source>
        <dbReference type="Pfam" id="PF12708"/>
    </source>
</evidence>
<dbReference type="SUPFAM" id="SSF51126">
    <property type="entry name" value="Pectin lyase-like"/>
    <property type="match status" value="2"/>
</dbReference>
<accession>A0A084QLK0</accession>
<evidence type="ECO:0000313" key="2">
    <source>
        <dbReference type="EMBL" id="KFA64835.1"/>
    </source>
</evidence>
<name>A0A084QLK0_STAC4</name>
<sequence length="606" mass="66702">MRFSSILYFAIGSKTVTAFWMEDIARRGRSPYHPDPSYLTFRNVKDFGVFKMTPDAINATISYGERWKPGATAITNCVFRLSTIPGNRHTGLLIGEGSGGLLNDLYFYGGGKATVFGNQQYTAKNLWFFNPEVAIHITWNWGWTYRSIFFTDCRIDILMDQESDSTGSVTLLDSVFRNVDTGIITTRMHAGVGGFNGTLILENALLEGVEEAVIRPTGLILDQTNLQNTGNDLFTMPHYGQVPASRFITARALGAAGDGFTDDTQALRRLFDAAAANGSIAYLDAGIYIVTDTILIPPNTRIVGEALASVIMASGDRGFIEWSDTFVSTRGPCAGAVLIEYDLFTAGLPSGKWDVYTRIGGFAGTNLQLDECPAITGDDITDPYCVAAYMSMRITSSAGGLFAENCWFWVADHDLEDQQYSRITVFAGRGLLIKSRRGRIWLSATGSEHHVLYQYQMVDIRDIYIGFAQTESPYYQPHPLARYPFPAVSSLRDPDFASDCQNDLDPAFCERAWGMPIINSSNIVVYGAGLYSFDTYSDNCAARTSEQDCQARILSVDGRLNGVKFLGYSTVGTATMVHEKGIDLIPSKPNNSTLADTLALYRPSQQ</sequence>
<keyword evidence="3" id="KW-1185">Reference proteome</keyword>
<feature type="domain" description="Rhamnogalacturonase A/B/Epimerase-like pectate lyase" evidence="1">
    <location>
        <begin position="248"/>
        <end position="313"/>
    </location>
</feature>
<dbReference type="AlphaFoldDB" id="A0A084QLK0"/>
<organism evidence="2 3">
    <name type="scientific">Stachybotrys chlorohalonatus (strain IBT 40285)</name>
    <dbReference type="NCBI Taxonomy" id="1283841"/>
    <lineage>
        <taxon>Eukaryota</taxon>
        <taxon>Fungi</taxon>
        <taxon>Dikarya</taxon>
        <taxon>Ascomycota</taxon>
        <taxon>Pezizomycotina</taxon>
        <taxon>Sordariomycetes</taxon>
        <taxon>Hypocreomycetidae</taxon>
        <taxon>Hypocreales</taxon>
        <taxon>Stachybotryaceae</taxon>
        <taxon>Stachybotrys</taxon>
    </lineage>
</organism>
<gene>
    <name evidence="2" type="ORF">S40285_01412</name>
</gene>
<dbReference type="InterPro" id="IPR012334">
    <property type="entry name" value="Pectin_lyas_fold"/>
</dbReference>
<dbReference type="InParanoid" id="A0A084QLK0"/>
<dbReference type="Pfam" id="PF12708">
    <property type="entry name" value="Pect-lyase_RHGA_epim"/>
    <property type="match status" value="2"/>
</dbReference>
<dbReference type="CDD" id="cd23668">
    <property type="entry name" value="GH55_beta13glucanase-like"/>
    <property type="match status" value="1"/>
</dbReference>
<protein>
    <recommendedName>
        <fullName evidence="1">Rhamnogalacturonase A/B/Epimerase-like pectate lyase domain-containing protein</fullName>
    </recommendedName>
</protein>
<dbReference type="EMBL" id="KL660654">
    <property type="protein sequence ID" value="KFA64835.1"/>
    <property type="molecule type" value="Genomic_DNA"/>
</dbReference>
<dbReference type="InterPro" id="IPR011050">
    <property type="entry name" value="Pectin_lyase_fold/virulence"/>
</dbReference>
<reference evidence="2 3" key="1">
    <citation type="journal article" date="2014" name="BMC Genomics">
        <title>Comparative genome sequencing reveals chemotype-specific gene clusters in the toxigenic black mold Stachybotrys.</title>
        <authorList>
            <person name="Semeiks J."/>
            <person name="Borek D."/>
            <person name="Otwinowski Z."/>
            <person name="Grishin N.V."/>
        </authorList>
    </citation>
    <scope>NUCLEOTIDE SEQUENCE [LARGE SCALE GENOMIC DNA]</scope>
    <source>
        <strain evidence="2 3">IBT 40285</strain>
    </source>
</reference>
<dbReference type="InterPro" id="IPR024535">
    <property type="entry name" value="RHGA/B-epi-like_pectate_lyase"/>
</dbReference>
<feature type="domain" description="Rhamnogalacturonase A/B/Epimerase-like pectate lyase" evidence="1">
    <location>
        <begin position="70"/>
        <end position="154"/>
    </location>
</feature>
<dbReference type="STRING" id="1283841.A0A084QLK0"/>
<evidence type="ECO:0000313" key="3">
    <source>
        <dbReference type="Proteomes" id="UP000028524"/>
    </source>
</evidence>
<dbReference type="OrthoDB" id="1046782at2759"/>
<dbReference type="HOGENOM" id="CLU_002540_2_2_1"/>
<dbReference type="Gene3D" id="2.160.20.10">
    <property type="entry name" value="Single-stranded right-handed beta-helix, Pectin lyase-like"/>
    <property type="match status" value="2"/>
</dbReference>
<proteinExistence type="predicted"/>